<dbReference type="Pfam" id="PF00078">
    <property type="entry name" value="RVT_1"/>
    <property type="match status" value="1"/>
</dbReference>
<keyword evidence="3" id="KW-1185">Reference proteome</keyword>
<dbReference type="SUPFAM" id="SSF56672">
    <property type="entry name" value="DNA/RNA polymerases"/>
    <property type="match status" value="1"/>
</dbReference>
<dbReference type="PANTHER" id="PTHR19446">
    <property type="entry name" value="REVERSE TRANSCRIPTASES"/>
    <property type="match status" value="1"/>
</dbReference>
<dbReference type="Proteomes" id="UP001151760">
    <property type="component" value="Unassembled WGS sequence"/>
</dbReference>
<reference evidence="2" key="2">
    <citation type="submission" date="2022-01" db="EMBL/GenBank/DDBJ databases">
        <authorList>
            <person name="Yamashiro T."/>
            <person name="Shiraishi A."/>
            <person name="Satake H."/>
            <person name="Nakayama K."/>
        </authorList>
    </citation>
    <scope>NUCLEOTIDE SEQUENCE</scope>
</reference>
<dbReference type="InterPro" id="IPR043502">
    <property type="entry name" value="DNA/RNA_pol_sf"/>
</dbReference>
<feature type="domain" description="Reverse transcriptase" evidence="1">
    <location>
        <begin position="1"/>
        <end position="202"/>
    </location>
</feature>
<dbReference type="EMBL" id="BQNB010009210">
    <property type="protein sequence ID" value="GJS60272.1"/>
    <property type="molecule type" value="Genomic_DNA"/>
</dbReference>
<reference evidence="2" key="1">
    <citation type="journal article" date="2022" name="Int. J. Mol. Sci.">
        <title>Draft Genome of Tanacetum Coccineum: Genomic Comparison of Closely Related Tanacetum-Family Plants.</title>
        <authorList>
            <person name="Yamashiro T."/>
            <person name="Shiraishi A."/>
            <person name="Nakayama K."/>
            <person name="Satake H."/>
        </authorList>
    </citation>
    <scope>NUCLEOTIDE SEQUENCE</scope>
</reference>
<protein>
    <submittedName>
        <fullName evidence="2">Retrovirus-related pol polyprotein LINE-1</fullName>
    </submittedName>
</protein>
<accession>A0ABQ4X4X6</accession>
<evidence type="ECO:0000313" key="3">
    <source>
        <dbReference type="Proteomes" id="UP001151760"/>
    </source>
</evidence>
<dbReference type="CDD" id="cd01650">
    <property type="entry name" value="RT_nLTR_like"/>
    <property type="match status" value="1"/>
</dbReference>
<sequence>MPEEWRLSEVIPIFKNKGDAKVCSNYRGIKLLSHTMKLWERVIERRLRRETLVSENQFGFMPGRSSVEAIHLIRSLMEKYMERQRDLHMAFLDLEKAYDSVPRELIWKNLVDKGSSRRYIKVIRDMYDGAKTRVRTSIRNTEFFPVDVGLHQGSAIRPYLFSLILDELSKEIKEDIPWCLIFSDNIVLVSESAEGLNIKLEN</sequence>
<organism evidence="2 3">
    <name type="scientific">Tanacetum coccineum</name>
    <dbReference type="NCBI Taxonomy" id="301880"/>
    <lineage>
        <taxon>Eukaryota</taxon>
        <taxon>Viridiplantae</taxon>
        <taxon>Streptophyta</taxon>
        <taxon>Embryophyta</taxon>
        <taxon>Tracheophyta</taxon>
        <taxon>Spermatophyta</taxon>
        <taxon>Magnoliopsida</taxon>
        <taxon>eudicotyledons</taxon>
        <taxon>Gunneridae</taxon>
        <taxon>Pentapetalae</taxon>
        <taxon>asterids</taxon>
        <taxon>campanulids</taxon>
        <taxon>Asterales</taxon>
        <taxon>Asteraceae</taxon>
        <taxon>Asteroideae</taxon>
        <taxon>Anthemideae</taxon>
        <taxon>Anthemidinae</taxon>
        <taxon>Tanacetum</taxon>
    </lineage>
</organism>
<comment type="caution">
    <text evidence="2">The sequence shown here is derived from an EMBL/GenBank/DDBJ whole genome shotgun (WGS) entry which is preliminary data.</text>
</comment>
<name>A0ABQ4X4X6_9ASTR</name>
<gene>
    <name evidence="2" type="ORF">Tco_0655056</name>
</gene>
<dbReference type="InterPro" id="IPR000477">
    <property type="entry name" value="RT_dom"/>
</dbReference>
<evidence type="ECO:0000313" key="2">
    <source>
        <dbReference type="EMBL" id="GJS60272.1"/>
    </source>
</evidence>
<proteinExistence type="predicted"/>
<dbReference type="PROSITE" id="PS50878">
    <property type="entry name" value="RT_POL"/>
    <property type="match status" value="1"/>
</dbReference>
<evidence type="ECO:0000259" key="1">
    <source>
        <dbReference type="PROSITE" id="PS50878"/>
    </source>
</evidence>